<protein>
    <submittedName>
        <fullName evidence="3">Uncharacterized protein LOC120249446 isoform X1</fullName>
    </submittedName>
</protein>
<dbReference type="CDD" id="cd16331">
    <property type="entry name" value="YjgA-like"/>
    <property type="match status" value="1"/>
</dbReference>
<feature type="compositionally biased region" description="Low complexity" evidence="1">
    <location>
        <begin position="56"/>
        <end position="66"/>
    </location>
</feature>
<reference evidence="3" key="1">
    <citation type="submission" date="2025-08" db="UniProtKB">
        <authorList>
            <consortium name="RefSeq"/>
        </authorList>
    </citation>
    <scope>IDENTIFICATION</scope>
</reference>
<feature type="region of interest" description="Disordered" evidence="1">
    <location>
        <begin position="174"/>
        <end position="208"/>
    </location>
</feature>
<dbReference type="PANTHER" id="PTHR36898:SF1">
    <property type="entry name" value="OS04G0250700 PROTEIN"/>
    <property type="match status" value="1"/>
</dbReference>
<dbReference type="RefSeq" id="XP_039113888.1">
    <property type="nucleotide sequence ID" value="XM_039257954.1"/>
</dbReference>
<dbReference type="InterPro" id="IPR023153">
    <property type="entry name" value="DarP_sf"/>
</dbReference>
<feature type="region of interest" description="Disordered" evidence="1">
    <location>
        <begin position="46"/>
        <end position="97"/>
    </location>
</feature>
<dbReference type="Gene3D" id="1.10.60.30">
    <property type="entry name" value="PSPTO4464-like domains"/>
    <property type="match status" value="1"/>
</dbReference>
<organism evidence="2 3">
    <name type="scientific">Dioscorea cayennensis subsp. rotundata</name>
    <name type="common">White Guinea yam</name>
    <name type="synonym">Dioscorea rotundata</name>
    <dbReference type="NCBI Taxonomy" id="55577"/>
    <lineage>
        <taxon>Eukaryota</taxon>
        <taxon>Viridiplantae</taxon>
        <taxon>Streptophyta</taxon>
        <taxon>Embryophyta</taxon>
        <taxon>Tracheophyta</taxon>
        <taxon>Spermatophyta</taxon>
        <taxon>Magnoliopsida</taxon>
        <taxon>Liliopsida</taxon>
        <taxon>Dioscoreales</taxon>
        <taxon>Dioscoreaceae</taxon>
        <taxon>Dioscorea</taxon>
    </lineage>
</organism>
<dbReference type="Pfam" id="PF04751">
    <property type="entry name" value="DarP"/>
    <property type="match status" value="1"/>
</dbReference>
<sequence>MAASPLAPLSGCARPATTILSRISTAIFFSPSGRTSSSSSAVLHRLPFSTSPSPQSLSPRTRGLRLPGPPGSDDELDSSDSNASPKKSRNEKKREARRAVRWGMELSAFPVPQIKRVLKVASLEREVFEALMLVKRLGPDVREGRRRQFNYIGRLLRDVQPELMDALIQASKDGDNSKLSTLSGLKTDDDEEEKEEEEEEEEGKEEDTICEVQKDEGRANYIELSTRWFDGLIYKDPLITNEVFSVHNVEFDRQELRKLVRKIQSIQEEPLVDETVSGKDALLTSAKRPLVRFLRSLAKKSLAE</sequence>
<name>A0AB40AGF1_DIOCR</name>
<accession>A0AB40AGF1</accession>
<evidence type="ECO:0000313" key="2">
    <source>
        <dbReference type="Proteomes" id="UP001515500"/>
    </source>
</evidence>
<dbReference type="AlphaFoldDB" id="A0AB40AGF1"/>
<evidence type="ECO:0000313" key="3">
    <source>
        <dbReference type="RefSeq" id="XP_039113888.1"/>
    </source>
</evidence>
<dbReference type="Proteomes" id="UP001515500">
    <property type="component" value="Chromosome 19"/>
</dbReference>
<proteinExistence type="predicted"/>
<dbReference type="GeneID" id="120249446"/>
<evidence type="ECO:0000256" key="1">
    <source>
        <dbReference type="SAM" id="MobiDB-lite"/>
    </source>
</evidence>
<gene>
    <name evidence="3" type="primary">LOC120249446</name>
</gene>
<dbReference type="SUPFAM" id="SSF158710">
    <property type="entry name" value="PSPTO4464-like"/>
    <property type="match status" value="1"/>
</dbReference>
<feature type="compositionally biased region" description="Acidic residues" evidence="1">
    <location>
        <begin position="188"/>
        <end position="208"/>
    </location>
</feature>
<dbReference type="PANTHER" id="PTHR36898">
    <property type="entry name" value="OSJNBB0026I12.6 PROTEIN"/>
    <property type="match status" value="1"/>
</dbReference>
<dbReference type="InterPro" id="IPR006839">
    <property type="entry name" value="DarP"/>
</dbReference>
<keyword evidence="2" id="KW-1185">Reference proteome</keyword>